<dbReference type="GeneID" id="86822309"/>
<sequence length="109" mass="12309">MILQISKGNKKIYQEAESISLSKVDLSEMPKISKDDLLEVLNLEVNPENKMYFDMDGVMSDEERLNAEKAVKVAVLLDGEISHNNKTLIFSGNTTIYLLNSNGKTIQRF</sequence>
<gene>
    <name evidence="1" type="ORF">RUMHYD_01958</name>
</gene>
<name>C0CM77_BLAHS</name>
<comment type="caution">
    <text evidence="1">The sequence shown here is derived from an EMBL/GenBank/DDBJ whole genome shotgun (WGS) entry which is preliminary data.</text>
</comment>
<keyword evidence="2" id="KW-1185">Reference proteome</keyword>
<dbReference type="AlphaFoldDB" id="C0CM77"/>
<reference evidence="1 2" key="1">
    <citation type="submission" date="2009-01" db="EMBL/GenBank/DDBJ databases">
        <authorList>
            <person name="Fulton L."/>
            <person name="Clifton S."/>
            <person name="Fulton B."/>
            <person name="Xu J."/>
            <person name="Minx P."/>
            <person name="Pepin K.H."/>
            <person name="Johnson M."/>
            <person name="Bhonagiri V."/>
            <person name="Nash W.E."/>
            <person name="Mardis E.R."/>
            <person name="Wilson R.K."/>
        </authorList>
    </citation>
    <scope>NUCLEOTIDE SEQUENCE [LARGE SCALE GENOMIC DNA]</scope>
    <source>
        <strain evidence="2">DSM 10507 / JCM 14656 / S5a33</strain>
    </source>
</reference>
<dbReference type="HOGENOM" id="CLU_2178719_0_0_9"/>
<protein>
    <submittedName>
        <fullName evidence="1">Uncharacterized protein</fullName>
    </submittedName>
</protein>
<reference evidence="1 2" key="2">
    <citation type="submission" date="2009-02" db="EMBL/GenBank/DDBJ databases">
        <title>Draft genome sequence of Blautia hydrogenotrophica DSM 10507 (Ruminococcus hydrogenotrophicus DSM 10507).</title>
        <authorList>
            <person name="Sudarsanam P."/>
            <person name="Ley R."/>
            <person name="Guruge J."/>
            <person name="Turnbaugh P.J."/>
            <person name="Mahowald M."/>
            <person name="Liep D."/>
            <person name="Gordon J."/>
        </authorList>
    </citation>
    <scope>NUCLEOTIDE SEQUENCE [LARGE SCALE GENOMIC DNA]</scope>
    <source>
        <strain evidence="2">DSM 10507 / JCM 14656 / S5a33</strain>
    </source>
</reference>
<dbReference type="RefSeq" id="WP_005948882.1">
    <property type="nucleotide sequence ID" value="NZ_CP136423.1"/>
</dbReference>
<proteinExistence type="predicted"/>
<dbReference type="EMBL" id="ACBZ01000101">
    <property type="protein sequence ID" value="EEG49147.1"/>
    <property type="molecule type" value="Genomic_DNA"/>
</dbReference>
<evidence type="ECO:0000313" key="2">
    <source>
        <dbReference type="Proteomes" id="UP000003100"/>
    </source>
</evidence>
<accession>C0CM77</accession>
<dbReference type="PATRIC" id="fig|476272.21.peg.1997"/>
<dbReference type="Proteomes" id="UP000003100">
    <property type="component" value="Unassembled WGS sequence"/>
</dbReference>
<organism evidence="1 2">
    <name type="scientific">Blautia hydrogenotrophica (strain DSM 10507 / JCM 14656 / S5a33)</name>
    <name type="common">Ruminococcus hydrogenotrophicus</name>
    <dbReference type="NCBI Taxonomy" id="476272"/>
    <lineage>
        <taxon>Bacteria</taxon>
        <taxon>Bacillati</taxon>
        <taxon>Bacillota</taxon>
        <taxon>Clostridia</taxon>
        <taxon>Lachnospirales</taxon>
        <taxon>Lachnospiraceae</taxon>
        <taxon>Blautia</taxon>
    </lineage>
</organism>
<evidence type="ECO:0000313" key="1">
    <source>
        <dbReference type="EMBL" id="EEG49147.1"/>
    </source>
</evidence>